<protein>
    <submittedName>
        <fullName evidence="1">Uncharacterized protein</fullName>
    </submittedName>
</protein>
<dbReference type="RefSeq" id="WP_134190261.1">
    <property type="nucleotide sequence ID" value="NZ_JBHLUW010000035.1"/>
</dbReference>
<dbReference type="AlphaFoldDB" id="A0A4V3HFP0"/>
<name>A0A4V3HFP0_9BURK</name>
<proteinExistence type="predicted"/>
<accession>A0A4V3HFP0</accession>
<evidence type="ECO:0000313" key="2">
    <source>
        <dbReference type="Proteomes" id="UP000295509"/>
    </source>
</evidence>
<gene>
    <name evidence="1" type="ORF">BX592_102276</name>
</gene>
<dbReference type="EMBL" id="SORE01000002">
    <property type="protein sequence ID" value="TDY54129.1"/>
    <property type="molecule type" value="Genomic_DNA"/>
</dbReference>
<evidence type="ECO:0000313" key="1">
    <source>
        <dbReference type="EMBL" id="TDY54129.1"/>
    </source>
</evidence>
<sequence length="87" mass="9432">MLLPYLETWRSRLEGSDSPLGSEGNRGTFDRQLLLELNDLSNFLEKIPGATDLASVKEELAQVLARGKPVGMGGGVKKCQSCGRDIP</sequence>
<dbReference type="Proteomes" id="UP000295509">
    <property type="component" value="Unassembled WGS sequence"/>
</dbReference>
<keyword evidence="2" id="KW-1185">Reference proteome</keyword>
<comment type="caution">
    <text evidence="1">The sequence shown here is derived from an EMBL/GenBank/DDBJ whole genome shotgun (WGS) entry which is preliminary data.</text>
</comment>
<organism evidence="1 2">
    <name type="scientific">Paraburkholderia rhizosphaerae</name>
    <dbReference type="NCBI Taxonomy" id="480658"/>
    <lineage>
        <taxon>Bacteria</taxon>
        <taxon>Pseudomonadati</taxon>
        <taxon>Pseudomonadota</taxon>
        <taxon>Betaproteobacteria</taxon>
        <taxon>Burkholderiales</taxon>
        <taxon>Burkholderiaceae</taxon>
        <taxon>Paraburkholderia</taxon>
    </lineage>
</organism>
<reference evidence="1 2" key="1">
    <citation type="submission" date="2019-03" db="EMBL/GenBank/DDBJ databases">
        <title>Genomic Encyclopedia of Type Strains, Phase III (KMG-III): the genomes of soil and plant-associated and newly described type strains.</title>
        <authorList>
            <person name="Whitman W."/>
        </authorList>
    </citation>
    <scope>NUCLEOTIDE SEQUENCE [LARGE SCALE GENOMIC DNA]</scope>
    <source>
        <strain evidence="1 2">LMG 29544</strain>
    </source>
</reference>